<feature type="transmembrane region" description="Helical" evidence="2">
    <location>
        <begin position="277"/>
        <end position="300"/>
    </location>
</feature>
<dbReference type="RefSeq" id="WP_387882694.1">
    <property type="nucleotide sequence ID" value="NZ_JBIAWJ010000001.1"/>
</dbReference>
<comment type="caution">
    <text evidence="3">The sequence shown here is derived from an EMBL/GenBank/DDBJ whole genome shotgun (WGS) entry which is preliminary data.</text>
</comment>
<feature type="transmembrane region" description="Helical" evidence="2">
    <location>
        <begin position="394"/>
        <end position="411"/>
    </location>
</feature>
<evidence type="ECO:0000313" key="3">
    <source>
        <dbReference type="EMBL" id="MFF4520152.1"/>
    </source>
</evidence>
<reference evidence="3 4" key="1">
    <citation type="submission" date="2024-10" db="EMBL/GenBank/DDBJ databases">
        <title>The Natural Products Discovery Center: Release of the First 8490 Sequenced Strains for Exploring Actinobacteria Biosynthetic Diversity.</title>
        <authorList>
            <person name="Kalkreuter E."/>
            <person name="Kautsar S.A."/>
            <person name="Yang D."/>
            <person name="Bader C.D."/>
            <person name="Teijaro C.N."/>
            <person name="Fluegel L."/>
            <person name="Davis C.M."/>
            <person name="Simpson J.R."/>
            <person name="Lauterbach L."/>
            <person name="Steele A.D."/>
            <person name="Gui C."/>
            <person name="Meng S."/>
            <person name="Li G."/>
            <person name="Viehrig K."/>
            <person name="Ye F."/>
            <person name="Su P."/>
            <person name="Kiefer A.F."/>
            <person name="Nichols A."/>
            <person name="Cepeda A.J."/>
            <person name="Yan W."/>
            <person name="Fan B."/>
            <person name="Jiang Y."/>
            <person name="Adhikari A."/>
            <person name="Zheng C.-J."/>
            <person name="Schuster L."/>
            <person name="Cowan T.M."/>
            <person name="Smanski M.J."/>
            <person name="Chevrette M.G."/>
            <person name="De Carvalho L.P.S."/>
            <person name="Shen B."/>
        </authorList>
    </citation>
    <scope>NUCLEOTIDE SEQUENCE [LARGE SCALE GENOMIC DNA]</scope>
    <source>
        <strain evidence="3 4">NPDC001390</strain>
    </source>
</reference>
<evidence type="ECO:0000256" key="2">
    <source>
        <dbReference type="SAM" id="Phobius"/>
    </source>
</evidence>
<feature type="transmembrane region" description="Helical" evidence="2">
    <location>
        <begin position="332"/>
        <end position="351"/>
    </location>
</feature>
<evidence type="ECO:0000313" key="4">
    <source>
        <dbReference type="Proteomes" id="UP001602058"/>
    </source>
</evidence>
<keyword evidence="2" id="KW-0472">Membrane</keyword>
<proteinExistence type="predicted"/>
<feature type="region of interest" description="Disordered" evidence="1">
    <location>
        <begin position="1"/>
        <end position="30"/>
    </location>
</feature>
<evidence type="ECO:0000256" key="1">
    <source>
        <dbReference type="SAM" id="MobiDB-lite"/>
    </source>
</evidence>
<name>A0ABW6U9M8_9ACTN</name>
<protein>
    <recommendedName>
        <fullName evidence="5">Integral membrane protein</fullName>
    </recommendedName>
</protein>
<feature type="transmembrane region" description="Helical" evidence="2">
    <location>
        <begin position="52"/>
        <end position="72"/>
    </location>
</feature>
<keyword evidence="2" id="KW-1133">Transmembrane helix</keyword>
<organism evidence="3 4">
    <name type="scientific">Streptomyces bluensis</name>
    <dbReference type="NCBI Taxonomy" id="33897"/>
    <lineage>
        <taxon>Bacteria</taxon>
        <taxon>Bacillati</taxon>
        <taxon>Actinomycetota</taxon>
        <taxon>Actinomycetes</taxon>
        <taxon>Kitasatosporales</taxon>
        <taxon>Streptomycetaceae</taxon>
        <taxon>Streptomyces</taxon>
    </lineage>
</organism>
<feature type="compositionally biased region" description="Low complexity" evidence="1">
    <location>
        <begin position="1"/>
        <end position="13"/>
    </location>
</feature>
<keyword evidence="4" id="KW-1185">Reference proteome</keyword>
<dbReference type="Proteomes" id="UP001602058">
    <property type="component" value="Unassembled WGS sequence"/>
</dbReference>
<dbReference type="EMBL" id="JBIAWJ010000001">
    <property type="protein sequence ID" value="MFF4520152.1"/>
    <property type="molecule type" value="Genomic_DNA"/>
</dbReference>
<sequence length="460" mass="48105">MNPAASSPSSPEPGSGGATPHSHALTPAEHAEYERLRRTASLRHRRLRRAGASLLLLLSLLLAPLAVVTSWLQETVTNTDRYVETVAPLASDPAVQNVVINRLTHRVMDNIDVKAVTNALSNNLKDAGAPPRVVAAADALAGPLHDAVKGAVDRVVTRVVTSDTFKKVWVGANRRAQPAVVNVLTGEHKGAVQAQGNTIQLNVGQVVDQVKQRLVDAGFEKAAHIPTPDRTITLFHTKELSKAQDAFRVLNVVGVWLPVVTVVFAGLALWTAPGHRAMLVVTATGFAVMMVVLLIALAVARQVYLGSVPSSELPPDAAASIYDTFVRFLRETTRTVLVASVITALSAYMFGPGRVASAIRRTADRGTTATGRALARTGARTGSVGRWLGRHRKGTTGVLIAAGVLALLLWNEPTIGAVALVIGIVLAVLLLLAILAAAAGPAAAGPGPGPATGQENQATA</sequence>
<accession>A0ABW6U9M8</accession>
<evidence type="ECO:0008006" key="5">
    <source>
        <dbReference type="Google" id="ProtNLM"/>
    </source>
</evidence>
<feature type="transmembrane region" description="Helical" evidence="2">
    <location>
        <begin position="249"/>
        <end position="270"/>
    </location>
</feature>
<keyword evidence="2" id="KW-0812">Transmembrane</keyword>
<feature type="transmembrane region" description="Helical" evidence="2">
    <location>
        <begin position="417"/>
        <end position="438"/>
    </location>
</feature>
<gene>
    <name evidence="3" type="ORF">ACFY1D_01540</name>
</gene>